<sequence>MLIGGMKLHHNQHPLLPTNEQPRFGQKEDGLSVHVL</sequence>
<name>A0A5C5YLK0_9BACT</name>
<keyword evidence="3" id="KW-1185">Reference proteome</keyword>
<evidence type="ECO:0000256" key="1">
    <source>
        <dbReference type="SAM" id="MobiDB-lite"/>
    </source>
</evidence>
<evidence type="ECO:0000313" key="2">
    <source>
        <dbReference type="EMBL" id="TWT75762.1"/>
    </source>
</evidence>
<comment type="caution">
    <text evidence="2">The sequence shown here is derived from an EMBL/GenBank/DDBJ whole genome shotgun (WGS) entry which is preliminary data.</text>
</comment>
<feature type="region of interest" description="Disordered" evidence="1">
    <location>
        <begin position="1"/>
        <end position="36"/>
    </location>
</feature>
<proteinExistence type="predicted"/>
<reference evidence="2 3" key="1">
    <citation type="submission" date="2019-02" db="EMBL/GenBank/DDBJ databases">
        <title>Deep-cultivation of Planctomycetes and their phenomic and genomic characterization uncovers novel biology.</title>
        <authorList>
            <person name="Wiegand S."/>
            <person name="Jogler M."/>
            <person name="Boedeker C."/>
            <person name="Pinto D."/>
            <person name="Vollmers J."/>
            <person name="Rivas-Marin E."/>
            <person name="Kohn T."/>
            <person name="Peeters S.H."/>
            <person name="Heuer A."/>
            <person name="Rast P."/>
            <person name="Oberbeckmann S."/>
            <person name="Bunk B."/>
            <person name="Jeske O."/>
            <person name="Meyerdierks A."/>
            <person name="Storesund J.E."/>
            <person name="Kallscheuer N."/>
            <person name="Luecker S."/>
            <person name="Lage O.M."/>
            <person name="Pohl T."/>
            <person name="Merkel B.J."/>
            <person name="Hornburger P."/>
            <person name="Mueller R.-W."/>
            <person name="Bruemmer F."/>
            <person name="Labrenz M."/>
            <person name="Spormann A.M."/>
            <person name="Op Den Camp H."/>
            <person name="Overmann J."/>
            <person name="Amann R."/>
            <person name="Jetten M.S.M."/>
            <person name="Mascher T."/>
            <person name="Medema M.H."/>
            <person name="Devos D.P."/>
            <person name="Kaster A.-K."/>
            <person name="Ovreas L."/>
            <person name="Rohde M."/>
            <person name="Galperin M.Y."/>
            <person name="Jogler C."/>
        </authorList>
    </citation>
    <scope>NUCLEOTIDE SEQUENCE [LARGE SCALE GENOMIC DNA]</scope>
    <source>
        <strain evidence="2 3">CA13</strain>
    </source>
</reference>
<dbReference type="Proteomes" id="UP000315010">
    <property type="component" value="Unassembled WGS sequence"/>
</dbReference>
<organism evidence="2 3">
    <name type="scientific">Novipirellula herctigrandis</name>
    <dbReference type="NCBI Taxonomy" id="2527986"/>
    <lineage>
        <taxon>Bacteria</taxon>
        <taxon>Pseudomonadati</taxon>
        <taxon>Planctomycetota</taxon>
        <taxon>Planctomycetia</taxon>
        <taxon>Pirellulales</taxon>
        <taxon>Pirellulaceae</taxon>
        <taxon>Novipirellula</taxon>
    </lineage>
</organism>
<evidence type="ECO:0000313" key="3">
    <source>
        <dbReference type="Proteomes" id="UP000315010"/>
    </source>
</evidence>
<dbReference type="EMBL" id="SJPJ01000003">
    <property type="protein sequence ID" value="TWT75762.1"/>
    <property type="molecule type" value="Genomic_DNA"/>
</dbReference>
<gene>
    <name evidence="2" type="ORF">CA13_73350</name>
</gene>
<accession>A0A5C5YLK0</accession>
<protein>
    <submittedName>
        <fullName evidence="2">Uncharacterized protein</fullName>
    </submittedName>
</protein>
<dbReference type="AlphaFoldDB" id="A0A5C5YLK0"/>
<feature type="compositionally biased region" description="Basic and acidic residues" evidence="1">
    <location>
        <begin position="25"/>
        <end position="36"/>
    </location>
</feature>